<gene>
    <name evidence="1" type="ORF">CSKR_103959</name>
</gene>
<sequence>MLHFEVKFNPPIVGFHLTAGCEDRPTSQHLFGKEVTIDSAPCGMINPSVVGLFAELGNLIVNFSSPIEVTSSQIQVSLFGQFKNINQQMILGQRKGSRGTSLVNTSSEIVQQCPILTSIVKELHFK</sequence>
<dbReference type="Proteomes" id="UP000286415">
    <property type="component" value="Unassembled WGS sequence"/>
</dbReference>
<protein>
    <submittedName>
        <fullName evidence="1">Uncharacterized protein</fullName>
    </submittedName>
</protein>
<dbReference type="InParanoid" id="A0A3R7GQL8"/>
<keyword evidence="2" id="KW-1185">Reference proteome</keyword>
<name>A0A3R7GQL8_CLOSI</name>
<dbReference type="PROSITE" id="PS51257">
    <property type="entry name" value="PROKAR_LIPOPROTEIN"/>
    <property type="match status" value="1"/>
</dbReference>
<dbReference type="EMBL" id="NIRI02000056">
    <property type="protein sequence ID" value="KAG5445149.1"/>
    <property type="molecule type" value="Genomic_DNA"/>
</dbReference>
<reference evidence="1 2" key="1">
    <citation type="journal article" date="2018" name="Biotechnol. Adv.">
        <title>Improved genomic resources and new bioinformatic workflow for the carcinogenic parasite Clonorchis sinensis: Biotechnological implications.</title>
        <authorList>
            <person name="Wang D."/>
            <person name="Korhonen P.K."/>
            <person name="Gasser R.B."/>
            <person name="Young N.D."/>
        </authorList>
    </citation>
    <scope>NUCLEOTIDE SEQUENCE [LARGE SCALE GENOMIC DNA]</scope>
    <source>
        <strain evidence="1">Cs-k2</strain>
    </source>
</reference>
<dbReference type="AlphaFoldDB" id="A0A3R7GQL8"/>
<evidence type="ECO:0000313" key="2">
    <source>
        <dbReference type="Proteomes" id="UP000286415"/>
    </source>
</evidence>
<comment type="caution">
    <text evidence="1">The sequence shown here is derived from an EMBL/GenBank/DDBJ whole genome shotgun (WGS) entry which is preliminary data.</text>
</comment>
<evidence type="ECO:0000313" key="1">
    <source>
        <dbReference type="EMBL" id="KAG5445149.1"/>
    </source>
</evidence>
<accession>A0A3R7GQL8</accession>
<organism evidence="1 2">
    <name type="scientific">Clonorchis sinensis</name>
    <name type="common">Chinese liver fluke</name>
    <dbReference type="NCBI Taxonomy" id="79923"/>
    <lineage>
        <taxon>Eukaryota</taxon>
        <taxon>Metazoa</taxon>
        <taxon>Spiralia</taxon>
        <taxon>Lophotrochozoa</taxon>
        <taxon>Platyhelminthes</taxon>
        <taxon>Trematoda</taxon>
        <taxon>Digenea</taxon>
        <taxon>Opisthorchiida</taxon>
        <taxon>Opisthorchiata</taxon>
        <taxon>Opisthorchiidae</taxon>
        <taxon>Clonorchis</taxon>
    </lineage>
</organism>
<proteinExistence type="predicted"/>
<reference evidence="1 2" key="2">
    <citation type="journal article" date="2021" name="Genomics">
        <title>High-quality reference genome for Clonorchis sinensis.</title>
        <authorList>
            <person name="Young N.D."/>
            <person name="Stroehlein A.J."/>
            <person name="Kinkar L."/>
            <person name="Wang T."/>
            <person name="Sohn W.M."/>
            <person name="Chang B.C.H."/>
            <person name="Kaur P."/>
            <person name="Weisz D."/>
            <person name="Dudchenko O."/>
            <person name="Aiden E.L."/>
            <person name="Korhonen P.K."/>
            <person name="Gasser R.B."/>
        </authorList>
    </citation>
    <scope>NUCLEOTIDE SEQUENCE [LARGE SCALE GENOMIC DNA]</scope>
    <source>
        <strain evidence="1">Cs-k2</strain>
    </source>
</reference>